<accession>A0ABQ5A913</accession>
<protein>
    <submittedName>
        <fullName evidence="1">Uncharacterized protein</fullName>
    </submittedName>
</protein>
<name>A0ABQ5A913_9ASTR</name>
<comment type="caution">
    <text evidence="1">The sequence shown here is derived from an EMBL/GenBank/DDBJ whole genome shotgun (WGS) entry which is preliminary data.</text>
</comment>
<evidence type="ECO:0000313" key="2">
    <source>
        <dbReference type="Proteomes" id="UP001151760"/>
    </source>
</evidence>
<dbReference type="Pfam" id="PF14223">
    <property type="entry name" value="Retrotran_gag_2"/>
    <property type="match status" value="1"/>
</dbReference>
<reference evidence="1" key="1">
    <citation type="journal article" date="2022" name="Int. J. Mol. Sci.">
        <title>Draft Genome of Tanacetum Coccineum: Genomic Comparison of Closely Related Tanacetum-Family Plants.</title>
        <authorList>
            <person name="Yamashiro T."/>
            <person name="Shiraishi A."/>
            <person name="Nakayama K."/>
            <person name="Satake H."/>
        </authorList>
    </citation>
    <scope>NUCLEOTIDE SEQUENCE</scope>
</reference>
<organism evidence="1 2">
    <name type="scientific">Tanacetum coccineum</name>
    <dbReference type="NCBI Taxonomy" id="301880"/>
    <lineage>
        <taxon>Eukaryota</taxon>
        <taxon>Viridiplantae</taxon>
        <taxon>Streptophyta</taxon>
        <taxon>Embryophyta</taxon>
        <taxon>Tracheophyta</taxon>
        <taxon>Spermatophyta</taxon>
        <taxon>Magnoliopsida</taxon>
        <taxon>eudicotyledons</taxon>
        <taxon>Gunneridae</taxon>
        <taxon>Pentapetalae</taxon>
        <taxon>asterids</taxon>
        <taxon>campanulids</taxon>
        <taxon>Asterales</taxon>
        <taxon>Asteraceae</taxon>
        <taxon>Asteroideae</taxon>
        <taxon>Anthemideae</taxon>
        <taxon>Anthemidinae</taxon>
        <taxon>Tanacetum</taxon>
    </lineage>
</organism>
<keyword evidence="2" id="KW-1185">Reference proteome</keyword>
<gene>
    <name evidence="1" type="ORF">Tco_0819995</name>
</gene>
<evidence type="ECO:0000313" key="1">
    <source>
        <dbReference type="EMBL" id="GJS98825.1"/>
    </source>
</evidence>
<dbReference type="EMBL" id="BQNB010012073">
    <property type="protein sequence ID" value="GJS98825.1"/>
    <property type="molecule type" value="Genomic_DNA"/>
</dbReference>
<proteinExistence type="predicted"/>
<dbReference type="Proteomes" id="UP001151760">
    <property type="component" value="Unassembled WGS sequence"/>
</dbReference>
<sequence length="280" mass="32184">MPVLKALDEGPYEFKNFVPEGSTIPRLQTAEDLEGDDLLLHDAEMDVINMILLSIPNEIYNSVDACTSAKDMWKRVERLMRGTIQNKDDRETRFTNEFNQFVVEPGEALVSVYNRFAQLMNDLERNNMNFPTVTIKTKFLNSLQPEWLKYVTQVLSLHVLLAKAITQNCLSNPQIIRFVLQPTPKSSNHSQGDRVNIHQESYKLERNSRRLMSKKLYEGMNAPKETGNVQRTLRTPSLGNTSTVQCNNKWKRKFRARIVPKGQVRDTNVFHGTNVAGKTR</sequence>
<reference evidence="1" key="2">
    <citation type="submission" date="2022-01" db="EMBL/GenBank/DDBJ databases">
        <authorList>
            <person name="Yamashiro T."/>
            <person name="Shiraishi A."/>
            <person name="Satake H."/>
            <person name="Nakayama K."/>
        </authorList>
    </citation>
    <scope>NUCLEOTIDE SEQUENCE</scope>
</reference>